<name>A0A1D8PTX8_CANAL</name>
<dbReference type="InParanoid" id="A0A1D8PTX8"/>
<keyword evidence="1" id="KW-0472">Membrane</keyword>
<feature type="transmembrane region" description="Helical" evidence="1">
    <location>
        <begin position="152"/>
        <end position="172"/>
    </location>
</feature>
<evidence type="ECO:0000256" key="1">
    <source>
        <dbReference type="SAM" id="Phobius"/>
    </source>
</evidence>
<dbReference type="RefSeq" id="XP_716439.1">
    <property type="nucleotide sequence ID" value="XM_711346.1"/>
</dbReference>
<dbReference type="Proteomes" id="UP000000559">
    <property type="component" value="Chromosome R"/>
</dbReference>
<accession>A0A1D8PTX8</accession>
<feature type="transmembrane region" description="Helical" evidence="1">
    <location>
        <begin position="363"/>
        <end position="381"/>
    </location>
</feature>
<keyword evidence="5" id="KW-1185">Reference proteome</keyword>
<keyword evidence="1" id="KW-0812">Transmembrane</keyword>
<protein>
    <submittedName>
        <fullName evidence="4">Uncharacterized protein</fullName>
    </submittedName>
</protein>
<evidence type="ECO:0000256" key="2">
    <source>
        <dbReference type="SAM" id="SignalP"/>
    </source>
</evidence>
<dbReference type="AlphaFoldDB" id="A0A1D8PTX8"/>
<dbReference type="OrthoDB" id="4007900at2759"/>
<dbReference type="STRING" id="237561.A0A1D8PTX8"/>
<dbReference type="EMBL" id="CP017630">
    <property type="protein sequence ID" value="AOW31575.1"/>
    <property type="molecule type" value="Genomic_DNA"/>
</dbReference>
<keyword evidence="1" id="KW-1133">Transmembrane helix</keyword>
<dbReference type="OMA" id="TIWYSER"/>
<reference evidence="4 5" key="3">
    <citation type="journal article" date="2013" name="Genome Biol.">
        <title>Assembly of a phased diploid Candida albicans genome facilitates allele-specific measurements and provides a simple model for repeat and indel structure.</title>
        <authorList>
            <person name="Muzzey D."/>
            <person name="Schwartz K."/>
            <person name="Weissman J.S."/>
            <person name="Sherlock G."/>
        </authorList>
    </citation>
    <scope>NUCLEOTIDE SEQUENCE [LARGE SCALE GENOMIC DNA]</scope>
    <source>
        <strain evidence="5">SC5314 / ATCC MYA-2876</strain>
    </source>
</reference>
<feature type="chain" id="PRO_5009111372" evidence="2">
    <location>
        <begin position="21"/>
        <end position="427"/>
    </location>
</feature>
<feature type="transmembrane region" description="Helical" evidence="1">
    <location>
        <begin position="224"/>
        <end position="242"/>
    </location>
</feature>
<gene>
    <name evidence="4" type="ordered locus">CAALFM_CR09090CA</name>
    <name evidence="3" type="ordered locus">orf19.7305</name>
</gene>
<evidence type="ECO:0000313" key="5">
    <source>
        <dbReference type="Proteomes" id="UP000000559"/>
    </source>
</evidence>
<reference evidence="4 5" key="2">
    <citation type="journal article" date="2007" name="Genome Biol.">
        <title>Assembly of the Candida albicans genome into sixteen supercontigs aligned on the eight chromosomes.</title>
        <authorList>
            <person name="van het Hoog M."/>
            <person name="Rast T.J."/>
            <person name="Martchenko M."/>
            <person name="Grindle S."/>
            <person name="Dignard D."/>
            <person name="Hogues H."/>
            <person name="Cuomo C."/>
            <person name="Berriman M."/>
            <person name="Scherer S."/>
            <person name="Magee B.B."/>
            <person name="Whiteway M."/>
            <person name="Chibana H."/>
            <person name="Nantel A."/>
            <person name="Magee P.T."/>
        </authorList>
    </citation>
    <scope>GENOME REANNOTATION</scope>
    <source>
        <strain evidence="5">SC5314 / ATCC MYA-2876</strain>
    </source>
</reference>
<dbReference type="CGD" id="CAL0000189297">
    <property type="gene designation" value="orf19.7305"/>
</dbReference>
<evidence type="ECO:0000313" key="3">
    <source>
        <dbReference type="CGD" id="CAL0000189297"/>
    </source>
</evidence>
<feature type="signal peptide" evidence="2">
    <location>
        <begin position="1"/>
        <end position="20"/>
    </location>
</feature>
<evidence type="ECO:0000313" key="4">
    <source>
        <dbReference type="EMBL" id="AOW31575.1"/>
    </source>
</evidence>
<dbReference type="VEuPathDB" id="FungiDB:CR_09090C_A"/>
<proteinExistence type="predicted"/>
<feature type="transmembrane region" description="Helical" evidence="1">
    <location>
        <begin position="312"/>
        <end position="342"/>
    </location>
</feature>
<dbReference type="KEGG" id="cal:CAALFM_CR09090CA"/>
<reference evidence="4 5" key="1">
    <citation type="journal article" date="2004" name="Proc. Natl. Acad. Sci. U.S.A.">
        <title>The diploid genome sequence of Candida albicans.</title>
        <authorList>
            <person name="Jones T."/>
            <person name="Federspiel N.A."/>
            <person name="Chibana H."/>
            <person name="Dungan J."/>
            <person name="Kalman S."/>
            <person name="Magee B.B."/>
            <person name="Newport G."/>
            <person name="Thorstenson Y.R."/>
            <person name="Agabian N."/>
            <person name="Magee P.T."/>
            <person name="Davis R.W."/>
            <person name="Scherer S."/>
        </authorList>
    </citation>
    <scope>NUCLEOTIDE SEQUENCE [LARGE SCALE GENOMIC DNA]</scope>
    <source>
        <strain evidence="5">SC5314 / ATCC MYA-2876</strain>
    </source>
</reference>
<dbReference type="GeneID" id="3641927"/>
<sequence length="427" mass="48675">MRLFNSIILLAGIQIPLVLAKLVQNVETFDLNENSPIKCFNLDLIHGKTQLKVEANGVPHQQLPLNVHRNTKLLHMDKDKGDDDFQVESQSFNIYETLVDGFEKEELNLYEPGQYCVSFNENKEYIATFHSKVTLVENIDVIDISNEAYKHAISAIIGGLIIAGIVAKYQITGLSNISPISARIFSLLVVYFGFNSVMMILEWYCYYSPSSFSYLFVENYFKNIVGSIITCWDTYVTIMVYFGSGFKNLGYKAPSNTSWVKRIILGSLLFVSVASSSKITKTVLKRSIIVDDKLQDVFTYFDPKDSFLKNSFISAVFNSITVILGAGLLVCVTVLPFVYGYVIYNRFTRTGEHVNQQLMKKTLLYHGIYAWIIGSALYYYFDAMKLVEDYVPLVILWSIWYSERPYVALKGLEDDLGHLKGIKEFYL</sequence>
<keyword evidence="2" id="KW-0732">Signal</keyword>
<organism evidence="4 5">
    <name type="scientific">Candida albicans (strain SC5314 / ATCC MYA-2876)</name>
    <name type="common">Yeast</name>
    <dbReference type="NCBI Taxonomy" id="237561"/>
    <lineage>
        <taxon>Eukaryota</taxon>
        <taxon>Fungi</taxon>
        <taxon>Dikarya</taxon>
        <taxon>Ascomycota</taxon>
        <taxon>Saccharomycotina</taxon>
        <taxon>Pichiomycetes</taxon>
        <taxon>Debaryomycetaceae</taxon>
        <taxon>Candida/Lodderomyces clade</taxon>
        <taxon>Candida</taxon>
    </lineage>
</organism>
<feature type="transmembrane region" description="Helical" evidence="1">
    <location>
        <begin position="184"/>
        <end position="204"/>
    </location>
</feature>